<dbReference type="Proteomes" id="UP000595662">
    <property type="component" value="Chromosome 1"/>
</dbReference>
<feature type="compositionally biased region" description="Low complexity" evidence="1">
    <location>
        <begin position="228"/>
        <end position="243"/>
    </location>
</feature>
<feature type="compositionally biased region" description="Basic and acidic residues" evidence="1">
    <location>
        <begin position="470"/>
        <end position="511"/>
    </location>
</feature>
<feature type="transmembrane region" description="Helical" evidence="2">
    <location>
        <begin position="6"/>
        <end position="28"/>
    </location>
</feature>
<feature type="compositionally biased region" description="Polar residues" evidence="1">
    <location>
        <begin position="101"/>
        <end position="117"/>
    </location>
</feature>
<feature type="compositionally biased region" description="Polar residues" evidence="1">
    <location>
        <begin position="202"/>
        <end position="211"/>
    </location>
</feature>
<keyword evidence="2" id="KW-1133">Transmembrane helix</keyword>
<dbReference type="KEGG" id="pdp:PDIP_78360"/>
<evidence type="ECO:0000313" key="4">
    <source>
        <dbReference type="Proteomes" id="UP000595662"/>
    </source>
</evidence>
<evidence type="ECO:0000256" key="2">
    <source>
        <dbReference type="SAM" id="Phobius"/>
    </source>
</evidence>
<feature type="region of interest" description="Disordered" evidence="1">
    <location>
        <begin position="336"/>
        <end position="511"/>
    </location>
</feature>
<feature type="region of interest" description="Disordered" evidence="1">
    <location>
        <begin position="54"/>
        <end position="323"/>
    </location>
</feature>
<gene>
    <name evidence="3" type="ORF">Pdw03_3619</name>
</gene>
<feature type="compositionally biased region" description="Polar residues" evidence="1">
    <location>
        <begin position="407"/>
        <end position="418"/>
    </location>
</feature>
<dbReference type="GeneID" id="26236152"/>
<name>A0A7T6XGJ7_PENDI</name>
<feature type="compositionally biased region" description="Polar residues" evidence="1">
    <location>
        <begin position="431"/>
        <end position="441"/>
    </location>
</feature>
<accession>A0A7T6XGJ7</accession>
<dbReference type="VEuPathDB" id="FungiDB:PDIP_78360"/>
<feature type="compositionally biased region" description="Basic and acidic residues" evidence="1">
    <location>
        <begin position="377"/>
        <end position="394"/>
    </location>
</feature>
<proteinExistence type="predicted"/>
<evidence type="ECO:0000256" key="1">
    <source>
        <dbReference type="SAM" id="MobiDB-lite"/>
    </source>
</evidence>
<sequence>MQGNILVAVLLTIALVVPFFGWLFYIWYRSHMARMHQEGQIFNRRNRDRAQANFEPANGAENPTIGPYFTPRGWVRPKTRGLSHDMRPPQYVHPRKPIYTGNPSSDQHFQGPNQASAHNPPHAVNQQPKPLSKRQKRKQRALQNKQKQQLEREQQRSQNEQRGNQNRNQRKKKNTNPDHSSQKSPTIQGGQDEQHDPWGISEGQNDQTSNHGGSGWGNDKTSRENQHNTGQNNNSDWGNNFNNAQEEQRNTGPGSSRRGSRMNHNSPREKSAQWDNSHPASPDIASRNNADFLGGNWGQSDDGEQRDSLSRSNYSNEDHNRRYGWVDDDAKSYHNKIKRNRYASPERRSRKEADNRSRWGQDDSGTRHNSSSWSNHPNEDRNRHYGRKNSDKNSYHKHRKDNRHASPDQNSRSPSSPNRDWGQNGHGEWGNSYNRSRSNSWVHAEQHHDDGSPTWSQDGRLHRDKKKKERWQIELEENEKIRHSRSRSRERSDAGWDKRSQGSDWKETQKW</sequence>
<feature type="compositionally biased region" description="Basic and acidic residues" evidence="1">
    <location>
        <begin position="344"/>
        <end position="366"/>
    </location>
</feature>
<reference evidence="3 4" key="1">
    <citation type="submission" date="2020-08" db="EMBL/GenBank/DDBJ databases">
        <title>The completed genome sequence of the pathogenic ascomycete fungus Penicillium digitatum.</title>
        <authorList>
            <person name="Wang M."/>
        </authorList>
    </citation>
    <scope>NUCLEOTIDE SEQUENCE [LARGE SCALE GENOMIC DNA]</scope>
    <source>
        <strain evidence="3 4">PdW03</strain>
    </source>
</reference>
<feature type="compositionally biased region" description="Polar residues" evidence="1">
    <location>
        <begin position="177"/>
        <end position="191"/>
    </location>
</feature>
<protein>
    <submittedName>
        <fullName evidence="3">Armadillo-like helical</fullName>
    </submittedName>
</protein>
<evidence type="ECO:0000313" key="3">
    <source>
        <dbReference type="EMBL" id="QQK40765.1"/>
    </source>
</evidence>
<dbReference type="AlphaFoldDB" id="A0A7T6XGJ7"/>
<dbReference type="RefSeq" id="XP_014531993.2">
    <property type="nucleotide sequence ID" value="XM_014676507.2"/>
</dbReference>
<keyword evidence="2" id="KW-0472">Membrane</keyword>
<dbReference type="EMBL" id="CP060774">
    <property type="protein sequence ID" value="QQK40765.1"/>
    <property type="molecule type" value="Genomic_DNA"/>
</dbReference>
<feature type="compositionally biased region" description="Polar residues" evidence="1">
    <location>
        <begin position="367"/>
        <end position="376"/>
    </location>
</feature>
<organism evidence="3 4">
    <name type="scientific">Penicillium digitatum</name>
    <name type="common">Green mold</name>
    <dbReference type="NCBI Taxonomy" id="36651"/>
    <lineage>
        <taxon>Eukaryota</taxon>
        <taxon>Fungi</taxon>
        <taxon>Dikarya</taxon>
        <taxon>Ascomycota</taxon>
        <taxon>Pezizomycotina</taxon>
        <taxon>Eurotiomycetes</taxon>
        <taxon>Eurotiomycetidae</taxon>
        <taxon>Eurotiales</taxon>
        <taxon>Aspergillaceae</taxon>
        <taxon>Penicillium</taxon>
    </lineage>
</organism>
<feature type="compositionally biased region" description="Basic residues" evidence="1">
    <location>
        <begin position="131"/>
        <end position="140"/>
    </location>
</feature>
<keyword evidence="2" id="KW-0812">Transmembrane</keyword>
<feature type="compositionally biased region" description="Low complexity" evidence="1">
    <location>
        <begin position="156"/>
        <end position="167"/>
    </location>
</feature>